<gene>
    <name evidence="1" type="ORF">GCM10011494_02820</name>
</gene>
<dbReference type="AlphaFoldDB" id="A0A916X2V4"/>
<organism evidence="1 2">
    <name type="scientific">Novosphingobium endophyticum</name>
    <dbReference type="NCBI Taxonomy" id="1955250"/>
    <lineage>
        <taxon>Bacteria</taxon>
        <taxon>Pseudomonadati</taxon>
        <taxon>Pseudomonadota</taxon>
        <taxon>Alphaproteobacteria</taxon>
        <taxon>Sphingomonadales</taxon>
        <taxon>Sphingomonadaceae</taxon>
        <taxon>Novosphingobium</taxon>
    </lineage>
</organism>
<sequence length="252" mass="28089">MMWASGNAMQCKVCTRSDMAKAHLFPRALAHDMRRSERHLHVLDRDAQEVKFSQSGLHDSELLCAGCESKLNIGDDYAIRWIRKFERHASPIFNGRAYEVLNPHPQRLALFVSSVLWKCAASQVTSKDLDLGPWEYQLRNGVFDSSGFEPSFFVARKRWLVGGKQLGSVAILPYHAPAWGRRSYAFEIGDFLWGVKLDRRRSHAPGLFDGPLKATGNTNLIVLNLGEVEIGDDDSVLGIFAAAEAIRCAAGS</sequence>
<proteinExistence type="predicted"/>
<accession>A0A916X2V4</accession>
<comment type="caution">
    <text evidence="1">The sequence shown here is derived from an EMBL/GenBank/DDBJ whole genome shotgun (WGS) entry which is preliminary data.</text>
</comment>
<dbReference type="EMBL" id="BMHK01000001">
    <property type="protein sequence ID" value="GGB87912.1"/>
    <property type="molecule type" value="Genomic_DNA"/>
</dbReference>
<evidence type="ECO:0000313" key="1">
    <source>
        <dbReference type="EMBL" id="GGB87912.1"/>
    </source>
</evidence>
<reference evidence="1" key="1">
    <citation type="journal article" date="2014" name="Int. J. Syst. Evol. Microbiol.">
        <title>Complete genome sequence of Corynebacterium casei LMG S-19264T (=DSM 44701T), isolated from a smear-ripened cheese.</title>
        <authorList>
            <consortium name="US DOE Joint Genome Institute (JGI-PGF)"/>
            <person name="Walter F."/>
            <person name="Albersmeier A."/>
            <person name="Kalinowski J."/>
            <person name="Ruckert C."/>
        </authorList>
    </citation>
    <scope>NUCLEOTIDE SEQUENCE</scope>
    <source>
        <strain evidence="1">CGMCC 1.15095</strain>
    </source>
</reference>
<name>A0A916X2V4_9SPHN</name>
<protein>
    <recommendedName>
        <fullName evidence="3">HNH endonuclease</fullName>
    </recommendedName>
</protein>
<keyword evidence="2" id="KW-1185">Reference proteome</keyword>
<evidence type="ECO:0000313" key="2">
    <source>
        <dbReference type="Proteomes" id="UP000608154"/>
    </source>
</evidence>
<reference evidence="1" key="2">
    <citation type="submission" date="2020-09" db="EMBL/GenBank/DDBJ databases">
        <authorList>
            <person name="Sun Q."/>
            <person name="Zhou Y."/>
        </authorList>
    </citation>
    <scope>NUCLEOTIDE SEQUENCE</scope>
    <source>
        <strain evidence="1">CGMCC 1.15095</strain>
    </source>
</reference>
<evidence type="ECO:0008006" key="3">
    <source>
        <dbReference type="Google" id="ProtNLM"/>
    </source>
</evidence>
<dbReference type="Proteomes" id="UP000608154">
    <property type="component" value="Unassembled WGS sequence"/>
</dbReference>